<dbReference type="FunFam" id="3.30.230.10:FF:000003">
    <property type="entry name" value="Elongation factor G"/>
    <property type="match status" value="1"/>
</dbReference>
<evidence type="ECO:0000256" key="2">
    <source>
        <dbReference type="ARBA" id="ARBA00022741"/>
    </source>
</evidence>
<organism evidence="6 8">
    <name type="scientific">Candidatus Chlorohelix allophototropha</name>
    <dbReference type="NCBI Taxonomy" id="3003348"/>
    <lineage>
        <taxon>Bacteria</taxon>
        <taxon>Bacillati</taxon>
        <taxon>Chloroflexota</taxon>
        <taxon>Chloroflexia</taxon>
        <taxon>Candidatus Chloroheliales</taxon>
        <taxon>Candidatus Chloroheliaceae</taxon>
        <taxon>Candidatus Chlorohelix</taxon>
    </lineage>
</organism>
<dbReference type="SUPFAM" id="SSF50447">
    <property type="entry name" value="Translation proteins"/>
    <property type="match status" value="1"/>
</dbReference>
<protein>
    <recommendedName>
        <fullName evidence="4">Elongation factor G</fullName>
    </recommendedName>
</protein>
<dbReference type="InterPro" id="IPR020568">
    <property type="entry name" value="Ribosomal_Su5_D2-typ_SF"/>
</dbReference>
<dbReference type="InterPro" id="IPR005517">
    <property type="entry name" value="Transl_elong_EFG/EF2_IV"/>
</dbReference>
<dbReference type="Pfam" id="PF03764">
    <property type="entry name" value="EFG_IV"/>
    <property type="match status" value="1"/>
</dbReference>
<dbReference type="Gene3D" id="3.30.70.870">
    <property type="entry name" value="Elongation Factor G (Translational Gtpase), domain 3"/>
    <property type="match status" value="1"/>
</dbReference>
<dbReference type="GO" id="GO:0003924">
    <property type="term" value="F:GTPase activity"/>
    <property type="evidence" value="ECO:0007669"/>
    <property type="project" value="InterPro"/>
</dbReference>
<reference evidence="7" key="2">
    <citation type="journal article" date="2024" name="Nature">
        <title>Anoxygenic phototroph of the Chloroflexota uses a type I reaction centre.</title>
        <authorList>
            <person name="Tsuji J.M."/>
            <person name="Shaw N.A."/>
            <person name="Nagashima S."/>
            <person name="Venkiteswaran J.J."/>
            <person name="Schiff S.L."/>
            <person name="Watanabe T."/>
            <person name="Fukui M."/>
            <person name="Hanada S."/>
            <person name="Tank M."/>
            <person name="Neufeld J.D."/>
        </authorList>
    </citation>
    <scope>NUCLEOTIDE SEQUENCE</scope>
    <source>
        <strain evidence="7">L227-S17</strain>
    </source>
</reference>
<dbReference type="Gene3D" id="2.40.30.10">
    <property type="entry name" value="Translation factors"/>
    <property type="match status" value="1"/>
</dbReference>
<gene>
    <name evidence="6" type="primary">fusA</name>
    <name evidence="6" type="ORF">HXX08_04180</name>
    <name evidence="7" type="ORF">OZ401_000184</name>
</gene>
<dbReference type="SMART" id="SM00889">
    <property type="entry name" value="EFG_IV"/>
    <property type="match status" value="1"/>
</dbReference>
<dbReference type="Pfam" id="PF22042">
    <property type="entry name" value="EF-G_D2"/>
    <property type="match status" value="1"/>
</dbReference>
<dbReference type="RefSeq" id="WP_341468832.1">
    <property type="nucleotide sequence ID" value="NZ_CP128399.1"/>
</dbReference>
<dbReference type="InterPro" id="IPR000795">
    <property type="entry name" value="T_Tr_GTP-bd_dom"/>
</dbReference>
<feature type="domain" description="Tr-type G" evidence="5">
    <location>
        <begin position="7"/>
        <end position="281"/>
    </location>
</feature>
<evidence type="ECO:0000313" key="7">
    <source>
        <dbReference type="EMBL" id="WJW66939.1"/>
    </source>
</evidence>
<dbReference type="EMBL" id="JACATZ010000001">
    <property type="protein sequence ID" value="NWJ45058.1"/>
    <property type="molecule type" value="Genomic_DNA"/>
</dbReference>
<dbReference type="Gene3D" id="3.40.50.300">
    <property type="entry name" value="P-loop containing nucleotide triphosphate hydrolases"/>
    <property type="match status" value="1"/>
</dbReference>
<sequence>MKSYRTEQIRNVGLFSHGGAGKTSLVEALLFDSKTINRLGRVDDGNTVSDFDPDEVKRHISVSTSVVPCEWNDTKINLIDAPGYADFIGEIKSAARVADSALILLDATGGVEVGTEQVWGFAAERNLPRILFVNKLDRENSNFFNALEAAQHSFGSNVAALQIPVGKESGFRGIVDLISRKAYLYSNSRDGKFEVAEIPADLKEQAASLREKLVERIVEADEELMLRYLDGEEIGEEELGKALPKAVASQQLYAVLCGSATGNIGTAQLLDFLALAAPTPSEEGKACDSNASLAAIVFKTVADPFGRITYFKVINGVFKGEGQLYNASKGKSERVGTALMVRGKEQIPVPEVVAGDIGVVVKLQETNTNDTISAPDKSVELAKINFPAPLYRAAILPKTKADLDKMSASIGRLVEEDLTLHVERDSFTGETIISGMGESHVHVAAERLQRKFGVNVTIELPKVPYRETILGSSKAEYKHKKQTGGHGQYGHVLIEVSHSEDADFQFTESIVGGVVPRNYIPAVEKGVREALLEGIVAGFPVVNIKVNLYDGSYHPVDSSEMAFKIAASQAFKKGTLQAKPVLLEPIYDLKITVPDHFMGDVMGDINSQKRGRVLGMEQIGNGYTVVESQAPLAEVQRYATDLRSMTQGRGIFTMSFSHYEPVPQNIADHIIEKHKKEIEAAAAH</sequence>
<proteinExistence type="inferred from homology"/>
<dbReference type="InterPro" id="IPR000640">
    <property type="entry name" value="EFG_V-like"/>
</dbReference>
<dbReference type="EMBL" id="CP128399">
    <property type="protein sequence ID" value="WJW66939.1"/>
    <property type="molecule type" value="Genomic_DNA"/>
</dbReference>
<dbReference type="CDD" id="cd04170">
    <property type="entry name" value="EF-G_bact"/>
    <property type="match status" value="1"/>
</dbReference>
<dbReference type="NCBIfam" id="TIGR00484">
    <property type="entry name" value="EF-G"/>
    <property type="match status" value="1"/>
</dbReference>
<keyword evidence="2" id="KW-0547">Nucleotide-binding</keyword>
<dbReference type="InterPro" id="IPR004540">
    <property type="entry name" value="Transl_elong_EFG/EF2"/>
</dbReference>
<name>A0A8T7LSQ1_9CHLR</name>
<dbReference type="SUPFAM" id="SSF52540">
    <property type="entry name" value="P-loop containing nucleoside triphosphate hydrolases"/>
    <property type="match status" value="1"/>
</dbReference>
<dbReference type="CDD" id="cd16262">
    <property type="entry name" value="EFG_III"/>
    <property type="match status" value="1"/>
</dbReference>
<dbReference type="NCBIfam" id="TIGR00231">
    <property type="entry name" value="small_GTP"/>
    <property type="match status" value="1"/>
</dbReference>
<dbReference type="InterPro" id="IPR027417">
    <property type="entry name" value="P-loop_NTPase"/>
</dbReference>
<keyword evidence="6" id="KW-0648">Protein biosynthesis</keyword>
<dbReference type="FunFam" id="3.40.50.300:FF:001994">
    <property type="entry name" value="Translation elongation factor G"/>
    <property type="match status" value="1"/>
</dbReference>
<dbReference type="PRINTS" id="PR00315">
    <property type="entry name" value="ELONGATNFCT"/>
</dbReference>
<dbReference type="InterPro" id="IPR053905">
    <property type="entry name" value="EF-G-like_DII"/>
</dbReference>
<evidence type="ECO:0000256" key="4">
    <source>
        <dbReference type="NCBIfam" id="TIGR00484"/>
    </source>
</evidence>
<dbReference type="GO" id="GO:0032790">
    <property type="term" value="P:ribosome disassembly"/>
    <property type="evidence" value="ECO:0007669"/>
    <property type="project" value="TreeGrafter"/>
</dbReference>
<evidence type="ECO:0000256" key="1">
    <source>
        <dbReference type="ARBA" id="ARBA00005870"/>
    </source>
</evidence>
<dbReference type="Pfam" id="PF00679">
    <property type="entry name" value="EFG_C"/>
    <property type="match status" value="1"/>
</dbReference>
<dbReference type="Gene3D" id="3.30.70.240">
    <property type="match status" value="1"/>
</dbReference>
<dbReference type="InterPro" id="IPR014721">
    <property type="entry name" value="Ribsml_uS5_D2-typ_fold_subgr"/>
</dbReference>
<dbReference type="SMART" id="SM00838">
    <property type="entry name" value="EFG_C"/>
    <property type="match status" value="1"/>
</dbReference>
<dbReference type="GO" id="GO:0005525">
    <property type="term" value="F:GTP binding"/>
    <property type="evidence" value="ECO:0007669"/>
    <property type="project" value="UniProtKB-UniRule"/>
</dbReference>
<keyword evidence="9" id="KW-1185">Reference proteome</keyword>
<dbReference type="InterPro" id="IPR047872">
    <property type="entry name" value="EFG_IV"/>
</dbReference>
<dbReference type="InterPro" id="IPR035649">
    <property type="entry name" value="EFG_V"/>
</dbReference>
<dbReference type="InterPro" id="IPR009022">
    <property type="entry name" value="EFG_III"/>
</dbReference>
<dbReference type="Proteomes" id="UP001431572">
    <property type="component" value="Chromosome 1"/>
</dbReference>
<dbReference type="CDD" id="cd04088">
    <property type="entry name" value="EFG_mtEFG_II"/>
    <property type="match status" value="1"/>
</dbReference>
<dbReference type="Pfam" id="PF14492">
    <property type="entry name" value="EFG_III"/>
    <property type="match status" value="1"/>
</dbReference>
<dbReference type="NCBIfam" id="NF009891">
    <property type="entry name" value="PRK13351.1-1"/>
    <property type="match status" value="1"/>
</dbReference>
<dbReference type="PANTHER" id="PTHR43261">
    <property type="entry name" value="TRANSLATION ELONGATION FACTOR G-RELATED"/>
    <property type="match status" value="1"/>
</dbReference>
<accession>A0A8T7LSQ1</accession>
<evidence type="ECO:0000313" key="6">
    <source>
        <dbReference type="EMBL" id="NWJ45058.1"/>
    </source>
</evidence>
<evidence type="ECO:0000256" key="3">
    <source>
        <dbReference type="ARBA" id="ARBA00023134"/>
    </source>
</evidence>
<dbReference type="InterPro" id="IPR041095">
    <property type="entry name" value="EFG_II"/>
</dbReference>
<dbReference type="GO" id="GO:0003746">
    <property type="term" value="F:translation elongation factor activity"/>
    <property type="evidence" value="ECO:0007669"/>
    <property type="project" value="UniProtKB-UniRule"/>
</dbReference>
<dbReference type="NCBIfam" id="NF009379">
    <property type="entry name" value="PRK12740.1-3"/>
    <property type="match status" value="1"/>
</dbReference>
<evidence type="ECO:0000313" key="8">
    <source>
        <dbReference type="Proteomes" id="UP000521676"/>
    </source>
</evidence>
<dbReference type="InterPro" id="IPR005225">
    <property type="entry name" value="Small_GTP-bd"/>
</dbReference>
<dbReference type="NCBIfam" id="NF009381">
    <property type="entry name" value="PRK12740.1-5"/>
    <property type="match status" value="1"/>
</dbReference>
<evidence type="ECO:0000313" key="9">
    <source>
        <dbReference type="Proteomes" id="UP001431572"/>
    </source>
</evidence>
<dbReference type="Pfam" id="PF00009">
    <property type="entry name" value="GTP_EFTU"/>
    <property type="match status" value="1"/>
</dbReference>
<dbReference type="InterPro" id="IPR009000">
    <property type="entry name" value="Transl_B-barrel_sf"/>
</dbReference>
<dbReference type="AlphaFoldDB" id="A0A8T7LSQ1"/>
<reference evidence="6 8" key="1">
    <citation type="submission" date="2020-06" db="EMBL/GenBank/DDBJ databases">
        <title>Anoxygenic phototrophic Chloroflexota member uses a Type I reaction center.</title>
        <authorList>
            <person name="Tsuji J.M."/>
            <person name="Shaw N.A."/>
            <person name="Nagashima S."/>
            <person name="Venkiteswaran J."/>
            <person name="Schiff S.L."/>
            <person name="Hanada S."/>
            <person name="Tank M."/>
            <person name="Neufeld J.D."/>
        </authorList>
    </citation>
    <scope>NUCLEOTIDE SEQUENCE [LARGE SCALE GENOMIC DNA]</scope>
    <source>
        <strain evidence="6">L227-S17</strain>
    </source>
</reference>
<dbReference type="CDD" id="cd03713">
    <property type="entry name" value="EFG_mtEFG_C"/>
    <property type="match status" value="1"/>
</dbReference>
<comment type="similarity">
    <text evidence="1">Belongs to the TRAFAC class translation factor GTPase superfamily. Classic translation factor GTPase family. EF-G/EF-2 subfamily.</text>
</comment>
<keyword evidence="6" id="KW-0251">Elongation factor</keyword>
<dbReference type="Proteomes" id="UP000521676">
    <property type="component" value="Unassembled WGS sequence"/>
</dbReference>
<evidence type="ECO:0000259" key="5">
    <source>
        <dbReference type="PROSITE" id="PS51722"/>
    </source>
</evidence>
<dbReference type="Gene3D" id="3.30.230.10">
    <property type="match status" value="1"/>
</dbReference>
<dbReference type="PROSITE" id="PS51722">
    <property type="entry name" value="G_TR_2"/>
    <property type="match status" value="1"/>
</dbReference>
<dbReference type="CDD" id="cd01434">
    <property type="entry name" value="EFG_mtEFG1_IV"/>
    <property type="match status" value="1"/>
</dbReference>
<dbReference type="PANTHER" id="PTHR43261:SF6">
    <property type="entry name" value="ELONGATION FACTOR G-LIKE PROTEIN"/>
    <property type="match status" value="1"/>
</dbReference>
<dbReference type="FunFam" id="3.30.70.240:FF:000001">
    <property type="entry name" value="Elongation factor G"/>
    <property type="match status" value="1"/>
</dbReference>
<dbReference type="SUPFAM" id="SSF54211">
    <property type="entry name" value="Ribosomal protein S5 domain 2-like"/>
    <property type="match status" value="1"/>
</dbReference>
<dbReference type="SUPFAM" id="SSF54980">
    <property type="entry name" value="EF-G C-terminal domain-like"/>
    <property type="match status" value="2"/>
</dbReference>
<keyword evidence="3" id="KW-0342">GTP-binding</keyword>
<dbReference type="InterPro" id="IPR035647">
    <property type="entry name" value="EFG_III/V"/>
</dbReference>